<evidence type="ECO:0000313" key="2">
    <source>
        <dbReference type="Proteomes" id="UP000276506"/>
    </source>
</evidence>
<organism evidence="1 2">
    <name type="scientific">Stutzerimonas xanthomarina</name>
    <dbReference type="NCBI Taxonomy" id="271420"/>
    <lineage>
        <taxon>Bacteria</taxon>
        <taxon>Pseudomonadati</taxon>
        <taxon>Pseudomonadota</taxon>
        <taxon>Gammaproteobacteria</taxon>
        <taxon>Pseudomonadales</taxon>
        <taxon>Pseudomonadaceae</taxon>
        <taxon>Stutzerimonas</taxon>
    </lineage>
</organism>
<gene>
    <name evidence="1" type="ORF">EGJ28_23170</name>
</gene>
<accession>A0A427DKP2</accession>
<evidence type="ECO:0000313" key="1">
    <source>
        <dbReference type="EMBL" id="RRV03800.1"/>
    </source>
</evidence>
<sequence>MGTRLNRAKGVLEDTWSKVAHDQADRTGLSALRVATSLKKGVHEDVLAVQLNMNQKQNNPAAPITFTGDDVLAVKKFYEANKRRVAYTGPQAVEIDKNQTVLDKGEQIDTEGGLTC</sequence>
<protein>
    <submittedName>
        <fullName evidence="1">Uncharacterized protein</fullName>
    </submittedName>
</protein>
<proteinExistence type="predicted"/>
<name>A0A427DKP2_9GAMM</name>
<reference evidence="1 2" key="1">
    <citation type="submission" date="2018-10" db="EMBL/GenBank/DDBJ databases">
        <title>Transmission dynamics of multidrug resistant bacteria on intensive care unit surfaces.</title>
        <authorList>
            <person name="D'Souza A.W."/>
            <person name="Potter R.F."/>
            <person name="Wallace M."/>
            <person name="Shupe A."/>
            <person name="Patel S."/>
            <person name="Sun S."/>
            <person name="Gul D."/>
            <person name="Kwon J.H."/>
            <person name="Andleeb S."/>
            <person name="Burnham C.-A.D."/>
            <person name="Dantas G."/>
        </authorList>
    </citation>
    <scope>NUCLEOTIDE SEQUENCE [LARGE SCALE GENOMIC DNA]</scope>
    <source>
        <strain evidence="1 2">PX_177</strain>
    </source>
</reference>
<dbReference type="Proteomes" id="UP000276506">
    <property type="component" value="Unassembled WGS sequence"/>
</dbReference>
<comment type="caution">
    <text evidence="1">The sequence shown here is derived from an EMBL/GenBank/DDBJ whole genome shotgun (WGS) entry which is preliminary data.</text>
</comment>
<dbReference type="EMBL" id="RHQL01000028">
    <property type="protein sequence ID" value="RRV03800.1"/>
    <property type="molecule type" value="Genomic_DNA"/>
</dbReference>
<dbReference type="RefSeq" id="WP_041109665.1">
    <property type="nucleotide sequence ID" value="NZ_RHQL01000028.1"/>
</dbReference>
<dbReference type="AlphaFoldDB" id="A0A427DKP2"/>